<dbReference type="SUPFAM" id="SSF46458">
    <property type="entry name" value="Globin-like"/>
    <property type="match status" value="1"/>
</dbReference>
<dbReference type="InterPro" id="IPR012292">
    <property type="entry name" value="Globin/Proto"/>
</dbReference>
<dbReference type="Pfam" id="PF00042">
    <property type="entry name" value="Globin"/>
    <property type="match status" value="1"/>
</dbReference>
<dbReference type="InterPro" id="IPR044399">
    <property type="entry name" value="Mb-like_M"/>
</dbReference>
<reference evidence="8" key="1">
    <citation type="journal article" date="2023" name="Mol. Biol. Evol.">
        <title>Third-Generation Sequencing Reveals the Adaptive Role of the Epigenome in Three Deep-Sea Polychaetes.</title>
        <authorList>
            <person name="Perez M."/>
            <person name="Aroh O."/>
            <person name="Sun Y."/>
            <person name="Lan Y."/>
            <person name="Juniper S.K."/>
            <person name="Young C.R."/>
            <person name="Angers B."/>
            <person name="Qian P.Y."/>
        </authorList>
    </citation>
    <scope>NUCLEOTIDE SEQUENCE</scope>
    <source>
        <strain evidence="8">P08H-3</strain>
    </source>
</reference>
<sequence>MAVTTVEQRKANYKWILLGQTLELSLDEKLLIRQTWSYKSSDMGKRGLDIFVRLFELHPVYRSYFQKLRDIDIDNLRESPKLRDHGGRVMVSITDLVDTMDSPTNLRDMAIKIGRAHFSRGVRHNQYRELFAIVLDYLQDKASVVYNDAAEAAWQKLFNYVLKVIDTVMEFEHDKTG</sequence>
<dbReference type="EMBL" id="JAODUP010000010">
    <property type="protein sequence ID" value="KAK2169420.1"/>
    <property type="molecule type" value="Genomic_DNA"/>
</dbReference>
<evidence type="ECO:0000256" key="6">
    <source>
        <dbReference type="RuleBase" id="RU000356"/>
    </source>
</evidence>
<dbReference type="GO" id="GO:0020037">
    <property type="term" value="F:heme binding"/>
    <property type="evidence" value="ECO:0007669"/>
    <property type="project" value="InterPro"/>
</dbReference>
<dbReference type="InterPro" id="IPR009050">
    <property type="entry name" value="Globin-like_sf"/>
</dbReference>
<dbReference type="PANTHER" id="PTHR46458">
    <property type="entry name" value="BLR2807 PROTEIN"/>
    <property type="match status" value="1"/>
</dbReference>
<dbReference type="InterPro" id="IPR050532">
    <property type="entry name" value="Globin-like_OT"/>
</dbReference>
<keyword evidence="5" id="KW-0408">Iron</keyword>
<dbReference type="InterPro" id="IPR002336">
    <property type="entry name" value="Erythrocruorin"/>
</dbReference>
<dbReference type="GO" id="GO:0046872">
    <property type="term" value="F:metal ion binding"/>
    <property type="evidence" value="ECO:0007669"/>
    <property type="project" value="UniProtKB-KW"/>
</dbReference>
<dbReference type="GO" id="GO:0005833">
    <property type="term" value="C:hemoglobin complex"/>
    <property type="evidence" value="ECO:0007669"/>
    <property type="project" value="InterPro"/>
</dbReference>
<evidence type="ECO:0000313" key="9">
    <source>
        <dbReference type="Proteomes" id="UP001208570"/>
    </source>
</evidence>
<keyword evidence="1 6" id="KW-0813">Transport</keyword>
<organism evidence="8 9">
    <name type="scientific">Paralvinella palmiformis</name>
    <dbReference type="NCBI Taxonomy" id="53620"/>
    <lineage>
        <taxon>Eukaryota</taxon>
        <taxon>Metazoa</taxon>
        <taxon>Spiralia</taxon>
        <taxon>Lophotrochozoa</taxon>
        <taxon>Annelida</taxon>
        <taxon>Polychaeta</taxon>
        <taxon>Sedentaria</taxon>
        <taxon>Canalipalpata</taxon>
        <taxon>Terebellida</taxon>
        <taxon>Terebelliformia</taxon>
        <taxon>Alvinellidae</taxon>
        <taxon>Paralvinella</taxon>
    </lineage>
</organism>
<dbReference type="PROSITE" id="PS01033">
    <property type="entry name" value="GLOBIN"/>
    <property type="match status" value="1"/>
</dbReference>
<evidence type="ECO:0000256" key="3">
    <source>
        <dbReference type="ARBA" id="ARBA00022621"/>
    </source>
</evidence>
<comment type="caution">
    <text evidence="8">The sequence shown here is derived from an EMBL/GenBank/DDBJ whole genome shotgun (WGS) entry which is preliminary data.</text>
</comment>
<protein>
    <recommendedName>
        <fullName evidence="7">Globin domain-containing protein</fullName>
    </recommendedName>
</protein>
<keyword evidence="3 6" id="KW-0561">Oxygen transport</keyword>
<dbReference type="InterPro" id="IPR000971">
    <property type="entry name" value="Globin"/>
</dbReference>
<proteinExistence type="inferred from homology"/>
<keyword evidence="4" id="KW-0479">Metal-binding</keyword>
<evidence type="ECO:0000256" key="2">
    <source>
        <dbReference type="ARBA" id="ARBA00022617"/>
    </source>
</evidence>
<feature type="domain" description="Globin" evidence="7">
    <location>
        <begin position="23"/>
        <end position="170"/>
    </location>
</feature>
<evidence type="ECO:0000256" key="1">
    <source>
        <dbReference type="ARBA" id="ARBA00022448"/>
    </source>
</evidence>
<dbReference type="GO" id="GO:0005344">
    <property type="term" value="F:oxygen carrier activity"/>
    <property type="evidence" value="ECO:0007669"/>
    <property type="project" value="UniProtKB-KW"/>
</dbReference>
<comment type="similarity">
    <text evidence="6">Belongs to the globin family.</text>
</comment>
<dbReference type="Gene3D" id="1.10.490.10">
    <property type="entry name" value="Globins"/>
    <property type="match status" value="1"/>
</dbReference>
<accession>A0AAD9NGP9</accession>
<dbReference type="GO" id="GO:0019825">
    <property type="term" value="F:oxygen binding"/>
    <property type="evidence" value="ECO:0007669"/>
    <property type="project" value="InterPro"/>
</dbReference>
<gene>
    <name evidence="8" type="ORF">LSH36_10g10035</name>
</gene>
<dbReference type="PANTHER" id="PTHR46458:SF1">
    <property type="entry name" value="GEO09476P1"/>
    <property type="match status" value="1"/>
</dbReference>
<dbReference type="PRINTS" id="PR00611">
    <property type="entry name" value="ERYTHCRUORIN"/>
</dbReference>
<keyword evidence="9" id="KW-1185">Reference proteome</keyword>
<name>A0AAD9NGP9_9ANNE</name>
<dbReference type="GO" id="GO:0005576">
    <property type="term" value="C:extracellular region"/>
    <property type="evidence" value="ECO:0007669"/>
    <property type="project" value="InterPro"/>
</dbReference>
<keyword evidence="2 6" id="KW-0349">Heme</keyword>
<evidence type="ECO:0000256" key="5">
    <source>
        <dbReference type="ARBA" id="ARBA00023004"/>
    </source>
</evidence>
<dbReference type="AlphaFoldDB" id="A0AAD9NGP9"/>
<evidence type="ECO:0000259" key="7">
    <source>
        <dbReference type="PROSITE" id="PS01033"/>
    </source>
</evidence>
<evidence type="ECO:0000313" key="8">
    <source>
        <dbReference type="EMBL" id="KAK2169420.1"/>
    </source>
</evidence>
<dbReference type="Proteomes" id="UP001208570">
    <property type="component" value="Unassembled WGS sequence"/>
</dbReference>
<dbReference type="CDD" id="cd01040">
    <property type="entry name" value="Mb-like"/>
    <property type="match status" value="1"/>
</dbReference>
<evidence type="ECO:0000256" key="4">
    <source>
        <dbReference type="ARBA" id="ARBA00022723"/>
    </source>
</evidence>